<sequence>MGEIVSPCWTEKEKRRCCRFLGKVEELLVLNKRRGESCCRRLEELGSPTRGRKRKADVGRPTRGKMGVSLKKGGYQLEREEAATTVGGAGGVDAGLRELARERERRGWPNLEERETNHGHSDVSGGLEKRNLKRQEPTRRQIRQNSILRRKSLEGAGTEWKTGVRRSTRIRMKPLQYWCGERFLYGRVHDSEYLPLVWEQVYHVDMLSSYLDMHNDQLAYVLLGFRTEEACNALTWQRLPLLAAPILLELSAGGKYSGCFSFSSSSSSNCSYIPKIEARSSHGSCCLSSSSLQLMLLAVFLPATLSHLSPQLSALISLVCQSPYTFRFPSSLQFVFILIAFH</sequence>
<feature type="region of interest" description="Disordered" evidence="4">
    <location>
        <begin position="106"/>
        <end position="140"/>
    </location>
</feature>
<dbReference type="PANTHER" id="PTHR16684:SF11">
    <property type="entry name" value="CENTROMERE PROTEIN C"/>
    <property type="match status" value="1"/>
</dbReference>
<evidence type="ECO:0000313" key="6">
    <source>
        <dbReference type="Proteomes" id="UP001412067"/>
    </source>
</evidence>
<dbReference type="EMBL" id="JBBWWR010000003">
    <property type="protein sequence ID" value="KAK8969319.1"/>
    <property type="molecule type" value="Genomic_DNA"/>
</dbReference>
<accession>A0ABR2N0M2</accession>
<feature type="compositionally biased region" description="Basic and acidic residues" evidence="4">
    <location>
        <begin position="106"/>
        <end position="139"/>
    </location>
</feature>
<reference evidence="5 6" key="1">
    <citation type="journal article" date="2022" name="Nat. Plants">
        <title>Genomes of leafy and leafless Platanthera orchids illuminate the evolution of mycoheterotrophy.</title>
        <authorList>
            <person name="Li M.H."/>
            <person name="Liu K.W."/>
            <person name="Li Z."/>
            <person name="Lu H.C."/>
            <person name="Ye Q.L."/>
            <person name="Zhang D."/>
            <person name="Wang J.Y."/>
            <person name="Li Y.F."/>
            <person name="Zhong Z.M."/>
            <person name="Liu X."/>
            <person name="Yu X."/>
            <person name="Liu D.K."/>
            <person name="Tu X.D."/>
            <person name="Liu B."/>
            <person name="Hao Y."/>
            <person name="Liao X.Y."/>
            <person name="Jiang Y.T."/>
            <person name="Sun W.H."/>
            <person name="Chen J."/>
            <person name="Chen Y.Q."/>
            <person name="Ai Y."/>
            <person name="Zhai J.W."/>
            <person name="Wu S.S."/>
            <person name="Zhou Z."/>
            <person name="Hsiao Y.Y."/>
            <person name="Wu W.L."/>
            <person name="Chen Y.Y."/>
            <person name="Lin Y.F."/>
            <person name="Hsu J.L."/>
            <person name="Li C.Y."/>
            <person name="Wang Z.W."/>
            <person name="Zhao X."/>
            <person name="Zhong W.Y."/>
            <person name="Ma X.K."/>
            <person name="Ma L."/>
            <person name="Huang J."/>
            <person name="Chen G.Z."/>
            <person name="Huang M.Z."/>
            <person name="Huang L."/>
            <person name="Peng D.H."/>
            <person name="Luo Y.B."/>
            <person name="Zou S.Q."/>
            <person name="Chen S.P."/>
            <person name="Lan S."/>
            <person name="Tsai W.C."/>
            <person name="Van de Peer Y."/>
            <person name="Liu Z.J."/>
        </authorList>
    </citation>
    <scope>NUCLEOTIDE SEQUENCE [LARGE SCALE GENOMIC DNA]</scope>
    <source>
        <strain evidence="5">Lor288</strain>
    </source>
</reference>
<keyword evidence="3" id="KW-0539">Nucleus</keyword>
<evidence type="ECO:0000256" key="4">
    <source>
        <dbReference type="SAM" id="MobiDB-lite"/>
    </source>
</evidence>
<dbReference type="Proteomes" id="UP001412067">
    <property type="component" value="Unassembled WGS sequence"/>
</dbReference>
<evidence type="ECO:0000256" key="2">
    <source>
        <dbReference type="ARBA" id="ARBA00010291"/>
    </source>
</evidence>
<evidence type="ECO:0000313" key="5">
    <source>
        <dbReference type="EMBL" id="KAK8969319.1"/>
    </source>
</evidence>
<keyword evidence="6" id="KW-1185">Reference proteome</keyword>
<proteinExistence type="inferred from homology"/>
<gene>
    <name evidence="5" type="ORF">KSP40_PGU017597</name>
</gene>
<evidence type="ECO:0000256" key="1">
    <source>
        <dbReference type="ARBA" id="ARBA00004123"/>
    </source>
</evidence>
<dbReference type="InterPro" id="IPR028386">
    <property type="entry name" value="CENP-C/Mif2/cnp3"/>
</dbReference>
<name>A0ABR2N0M2_9ASPA</name>
<comment type="caution">
    <text evidence="5">The sequence shown here is derived from an EMBL/GenBank/DDBJ whole genome shotgun (WGS) entry which is preliminary data.</text>
</comment>
<dbReference type="PANTHER" id="PTHR16684">
    <property type="entry name" value="CENTROMERE PROTEIN C"/>
    <property type="match status" value="1"/>
</dbReference>
<comment type="subcellular location">
    <subcellularLocation>
        <location evidence="1">Nucleus</location>
    </subcellularLocation>
</comment>
<evidence type="ECO:0000256" key="3">
    <source>
        <dbReference type="ARBA" id="ARBA00023242"/>
    </source>
</evidence>
<organism evidence="5 6">
    <name type="scientific">Platanthera guangdongensis</name>
    <dbReference type="NCBI Taxonomy" id="2320717"/>
    <lineage>
        <taxon>Eukaryota</taxon>
        <taxon>Viridiplantae</taxon>
        <taxon>Streptophyta</taxon>
        <taxon>Embryophyta</taxon>
        <taxon>Tracheophyta</taxon>
        <taxon>Spermatophyta</taxon>
        <taxon>Magnoliopsida</taxon>
        <taxon>Liliopsida</taxon>
        <taxon>Asparagales</taxon>
        <taxon>Orchidaceae</taxon>
        <taxon>Orchidoideae</taxon>
        <taxon>Orchideae</taxon>
        <taxon>Orchidinae</taxon>
        <taxon>Platanthera</taxon>
    </lineage>
</organism>
<comment type="similarity">
    <text evidence="2">Belongs to the CENP-C/MIF2 family.</text>
</comment>
<protein>
    <submittedName>
        <fullName evidence="5">Uncharacterized protein</fullName>
    </submittedName>
</protein>